<evidence type="ECO:0000256" key="10">
    <source>
        <dbReference type="SAM" id="MobiDB-lite"/>
    </source>
</evidence>
<evidence type="ECO:0000256" key="3">
    <source>
        <dbReference type="ARBA" id="ARBA00022801"/>
    </source>
</evidence>
<evidence type="ECO:0000313" key="13">
    <source>
        <dbReference type="EMBL" id="CAK0839523.1"/>
    </source>
</evidence>
<evidence type="ECO:0000259" key="11">
    <source>
        <dbReference type="SMART" id="SM00487"/>
    </source>
</evidence>
<proteinExistence type="inferred from homology"/>
<comment type="catalytic activity">
    <reaction evidence="9">
        <text>ATP + H2O = ADP + phosphate + H(+)</text>
        <dbReference type="Rhea" id="RHEA:13065"/>
        <dbReference type="ChEBI" id="CHEBI:15377"/>
        <dbReference type="ChEBI" id="CHEBI:15378"/>
        <dbReference type="ChEBI" id="CHEBI:30616"/>
        <dbReference type="ChEBI" id="CHEBI:43474"/>
        <dbReference type="ChEBI" id="CHEBI:456216"/>
        <dbReference type="EC" id="5.6.2.4"/>
    </reaction>
</comment>
<accession>A0ABN9T3F4</accession>
<keyword evidence="5" id="KW-0067">ATP-binding</keyword>
<comment type="caution">
    <text evidence="13">The sequence shown here is derived from an EMBL/GenBank/DDBJ whole genome shotgun (WGS) entry which is preliminary data.</text>
</comment>
<dbReference type="Pfam" id="PF04851">
    <property type="entry name" value="ResIII"/>
    <property type="match status" value="1"/>
</dbReference>
<dbReference type="PANTHER" id="PTHR11274:SF0">
    <property type="entry name" value="GENERAL TRANSCRIPTION AND DNA REPAIR FACTOR IIH HELICASE SUBUNIT XPB"/>
    <property type="match status" value="1"/>
</dbReference>
<feature type="domain" description="Helicase ATP-binding" evidence="11">
    <location>
        <begin position="111"/>
        <end position="328"/>
    </location>
</feature>
<evidence type="ECO:0000256" key="2">
    <source>
        <dbReference type="ARBA" id="ARBA00022741"/>
    </source>
</evidence>
<keyword evidence="4" id="KW-0347">Helicase</keyword>
<evidence type="ECO:0000259" key="12">
    <source>
        <dbReference type="SMART" id="SM00490"/>
    </source>
</evidence>
<dbReference type="SMART" id="SM00487">
    <property type="entry name" value="DEXDc"/>
    <property type="match status" value="1"/>
</dbReference>
<reference evidence="13" key="1">
    <citation type="submission" date="2023-10" db="EMBL/GenBank/DDBJ databases">
        <authorList>
            <person name="Chen Y."/>
            <person name="Shah S."/>
            <person name="Dougan E. K."/>
            <person name="Thang M."/>
            <person name="Chan C."/>
        </authorList>
    </citation>
    <scope>NUCLEOTIDE SEQUENCE [LARGE SCALE GENOMIC DNA]</scope>
</reference>
<feature type="region of interest" description="Disordered" evidence="10">
    <location>
        <begin position="626"/>
        <end position="650"/>
    </location>
</feature>
<feature type="compositionally biased region" description="Low complexity" evidence="10">
    <location>
        <begin position="626"/>
        <end position="637"/>
    </location>
</feature>
<evidence type="ECO:0000256" key="1">
    <source>
        <dbReference type="ARBA" id="ARBA00006637"/>
    </source>
</evidence>
<organism evidence="13 14">
    <name type="scientific">Prorocentrum cordatum</name>
    <dbReference type="NCBI Taxonomy" id="2364126"/>
    <lineage>
        <taxon>Eukaryota</taxon>
        <taxon>Sar</taxon>
        <taxon>Alveolata</taxon>
        <taxon>Dinophyceae</taxon>
        <taxon>Prorocentrales</taxon>
        <taxon>Prorocentraceae</taxon>
        <taxon>Prorocentrum</taxon>
    </lineage>
</organism>
<comment type="similarity">
    <text evidence="1">Belongs to the helicase family. RAD25/XPB subfamily.</text>
</comment>
<evidence type="ECO:0000313" key="14">
    <source>
        <dbReference type="Proteomes" id="UP001189429"/>
    </source>
</evidence>
<feature type="compositionally biased region" description="Low complexity" evidence="10">
    <location>
        <begin position="95"/>
        <end position="108"/>
    </location>
</feature>
<keyword evidence="3" id="KW-0378">Hydrolase</keyword>
<comment type="catalytic activity">
    <reaction evidence="7">
        <text>Couples ATP hydrolysis with the unwinding of duplex DNA by translocating in the 3'-5' direction.</text>
        <dbReference type="EC" id="5.6.2.4"/>
    </reaction>
</comment>
<dbReference type="InterPro" id="IPR050615">
    <property type="entry name" value="ATP-dep_DNA_Helicase"/>
</dbReference>
<dbReference type="InterPro" id="IPR027417">
    <property type="entry name" value="P-loop_NTPase"/>
</dbReference>
<dbReference type="PANTHER" id="PTHR11274">
    <property type="entry name" value="RAD25/XP-B DNA REPAIR HELICASE"/>
    <property type="match status" value="1"/>
</dbReference>
<keyword evidence="6" id="KW-0413">Isomerase</keyword>
<evidence type="ECO:0000256" key="5">
    <source>
        <dbReference type="ARBA" id="ARBA00022840"/>
    </source>
</evidence>
<dbReference type="Gene3D" id="3.40.50.300">
    <property type="entry name" value="P-loop containing nucleotide triphosphate hydrolases"/>
    <property type="match status" value="2"/>
</dbReference>
<dbReference type="InterPro" id="IPR006935">
    <property type="entry name" value="Helicase/UvrB_N"/>
</dbReference>
<name>A0ABN9T3F4_9DINO</name>
<dbReference type="InterPro" id="IPR014001">
    <property type="entry name" value="Helicase_ATP-bd"/>
</dbReference>
<evidence type="ECO:0000256" key="9">
    <source>
        <dbReference type="ARBA" id="ARBA00048988"/>
    </source>
</evidence>
<keyword evidence="14" id="KW-1185">Reference proteome</keyword>
<dbReference type="Pfam" id="PF16203">
    <property type="entry name" value="ERCC3_RAD25_C"/>
    <property type="match status" value="1"/>
</dbReference>
<dbReference type="Proteomes" id="UP001189429">
    <property type="component" value="Unassembled WGS sequence"/>
</dbReference>
<dbReference type="EC" id="5.6.2.4" evidence="8"/>
<evidence type="ECO:0000256" key="7">
    <source>
        <dbReference type="ARBA" id="ARBA00034617"/>
    </source>
</evidence>
<feature type="domain" description="Helicase C-terminal" evidence="12">
    <location>
        <begin position="389"/>
        <end position="477"/>
    </location>
</feature>
<dbReference type="SUPFAM" id="SSF52540">
    <property type="entry name" value="P-loop containing nucleoside triphosphate hydrolases"/>
    <property type="match status" value="1"/>
</dbReference>
<dbReference type="EMBL" id="CAUYUJ010014301">
    <property type="protein sequence ID" value="CAK0839523.1"/>
    <property type="molecule type" value="Genomic_DNA"/>
</dbReference>
<evidence type="ECO:0000256" key="6">
    <source>
        <dbReference type="ARBA" id="ARBA00023235"/>
    </source>
</evidence>
<sequence length="685" mass="71293">MRASVGLWAALQRGAVGARAAFATPADALREVGAAHQARISAIEREAWARWVRGAGPEEPSPAQERGSGQLCDGQVAPAPQGAEGPSARAEEGHAGPSGAAGSAGAAEPPERAPLRPYQQEALEAVRSSAPANCSVVLPCGAGKTKLGSAVACDFLELHPAGCVVVLCLRREGMRQWSRELADCWGTEAVEASGACSAEALRGARVILVSYHRMLSERRRAAAAAPAAGAAEGAVAGGAGAPCPQAAPGAIAARLLAAPCGLLLADECLLRRMVPAPRIGELLRTLSGPGRRLVGLTATLLREGMGDGGAEGEGAEWPVLGSCVYRQTFANLAPEYLAPVRCVDVQVPPAGPWRRLFKEQPLAAAVCLSRGKWEVLEHLLALHAEDSVLIVVERCEQARLVASTFGIMPVDGSLPAAQMKDILERFRARKILTLVATHVLDDPGLDFPELSVMVQMGGHFASRRQEQQRLGRLLRWGPVKRRRWEESGVKPTFYVLVHKGTVEERMSRHRTRSVAGVDYEQVPASAVCCPPLSVLRGGCLFGAQPRRGRDELELEGALAAGAAAAAAEARSMEKACFELSTRVAGTLPGGGPRDRPRALLLSDVRAWLRGGELRLRAPAAAAAGSSASELSAGEGSEVSGGGTSGEARRVAAGPSAAPAAAPAAGCFAKLRAGMLGGAALDIELD</sequence>
<feature type="region of interest" description="Disordered" evidence="10">
    <location>
        <begin position="55"/>
        <end position="112"/>
    </location>
</feature>
<dbReference type="InterPro" id="IPR032438">
    <property type="entry name" value="ERCC3_RAD25_C"/>
</dbReference>
<evidence type="ECO:0000256" key="8">
    <source>
        <dbReference type="ARBA" id="ARBA00034808"/>
    </source>
</evidence>
<evidence type="ECO:0000256" key="4">
    <source>
        <dbReference type="ARBA" id="ARBA00022806"/>
    </source>
</evidence>
<gene>
    <name evidence="13" type="ORF">PCOR1329_LOCUS35184</name>
</gene>
<protein>
    <recommendedName>
        <fullName evidence="8">DNA 3'-5' helicase</fullName>
        <ecNumber evidence="8">5.6.2.4</ecNumber>
    </recommendedName>
</protein>
<keyword evidence="2" id="KW-0547">Nucleotide-binding</keyword>
<dbReference type="SMART" id="SM00490">
    <property type="entry name" value="HELICc"/>
    <property type="match status" value="1"/>
</dbReference>
<dbReference type="InterPro" id="IPR001650">
    <property type="entry name" value="Helicase_C-like"/>
</dbReference>